<dbReference type="PROSITE" id="PS00330">
    <property type="entry name" value="HEMOLYSIN_CALCIUM"/>
    <property type="match status" value="1"/>
</dbReference>
<accession>K0INY8</accession>
<dbReference type="PANTHER" id="PTHR38340">
    <property type="entry name" value="S-LAYER PROTEIN"/>
    <property type="match status" value="1"/>
</dbReference>
<protein>
    <recommendedName>
        <fullName evidence="5">Calcium-binding protein</fullName>
    </recommendedName>
</protein>
<dbReference type="HOGENOM" id="CLU_1109528_0_0_2"/>
<reference evidence="3 4" key="1">
    <citation type="journal article" date="2012" name="Environ. Microbiol.">
        <title>The genome of the ammonia-oxidizing Candidatus Nitrososphaera gargensis: insights into metabolic versatility and environmental adaptations.</title>
        <authorList>
            <person name="Spang A."/>
            <person name="Poehlein A."/>
            <person name="Offre P."/>
            <person name="Zumbragel S."/>
            <person name="Haider S."/>
            <person name="Rychlik N."/>
            <person name="Nowka B."/>
            <person name="Schmeisser C."/>
            <person name="Lebedeva E.V."/>
            <person name="Rattei T."/>
            <person name="Bohm C."/>
            <person name="Schmid M."/>
            <person name="Galushko A."/>
            <person name="Hatzenpichler R."/>
            <person name="Weinmaier T."/>
            <person name="Daniel R."/>
            <person name="Schleper C."/>
            <person name="Spieck E."/>
            <person name="Streit W."/>
            <person name="Wagner M."/>
        </authorList>
    </citation>
    <scope>NUCLEOTIDE SEQUENCE [LARGE SCALE GENOMIC DNA]</scope>
    <source>
        <strain evidence="4">Ga9.2</strain>
    </source>
</reference>
<comment type="subcellular location">
    <subcellularLocation>
        <location evidence="1">Secreted</location>
    </subcellularLocation>
</comment>
<dbReference type="Proteomes" id="UP000008037">
    <property type="component" value="Chromosome"/>
</dbReference>
<evidence type="ECO:0008006" key="5">
    <source>
        <dbReference type="Google" id="ProtNLM"/>
    </source>
</evidence>
<dbReference type="PRINTS" id="PR00313">
    <property type="entry name" value="CABNDNGRPT"/>
</dbReference>
<sequence>MIHAKDLYRNRSRFIVPVLLGVVLAMPSTIAAVSAADLTGTNRSDMIYGTGEDDTIHGLGGRDIISAGAGNDKAYGGSGADKIYGYRGDDLLDGGEGNDYIQDSYGYNTVYGRGGADTINILFVEDTGDQFGSVGGTIHGGSGPDTISCEGYSCAIYGEGDNDKIYLQPHDVENVAYGGIDNDYIKGIGQAGALYGEDGDDTLVGGAEHHGGAGADRFVCDQYTEIFDYNPAEGDVIENESLCGGVTMSS</sequence>
<dbReference type="Pfam" id="PF00353">
    <property type="entry name" value="HemolysinCabind"/>
    <property type="match status" value="2"/>
</dbReference>
<dbReference type="InterPro" id="IPR018511">
    <property type="entry name" value="Hemolysin-typ_Ca-bd_CS"/>
</dbReference>
<keyword evidence="2" id="KW-0964">Secreted</keyword>
<gene>
    <name evidence="3" type="ordered locus">Ngar_c32840</name>
</gene>
<dbReference type="Gene3D" id="2.150.10.10">
    <property type="entry name" value="Serralysin-like metalloprotease, C-terminal"/>
    <property type="match status" value="2"/>
</dbReference>
<dbReference type="SUPFAM" id="SSF51120">
    <property type="entry name" value="beta-Roll"/>
    <property type="match status" value="1"/>
</dbReference>
<dbReference type="EMBL" id="CP002408">
    <property type="protein sequence ID" value="AFU60199.1"/>
    <property type="molecule type" value="Genomic_DNA"/>
</dbReference>
<name>K0INY8_NITGG</name>
<evidence type="ECO:0000313" key="3">
    <source>
        <dbReference type="EMBL" id="AFU60199.1"/>
    </source>
</evidence>
<dbReference type="GO" id="GO:0005576">
    <property type="term" value="C:extracellular region"/>
    <property type="evidence" value="ECO:0007669"/>
    <property type="project" value="UniProtKB-SubCell"/>
</dbReference>
<dbReference type="InterPro" id="IPR001343">
    <property type="entry name" value="Hemolysn_Ca-bd"/>
</dbReference>
<dbReference type="KEGG" id="nga:Ngar_c32840"/>
<organism evidence="3 4">
    <name type="scientific">Nitrososphaera gargensis (strain Ga9.2)</name>
    <dbReference type="NCBI Taxonomy" id="1237085"/>
    <lineage>
        <taxon>Archaea</taxon>
        <taxon>Nitrososphaerota</taxon>
        <taxon>Nitrososphaeria</taxon>
        <taxon>Nitrososphaerales</taxon>
        <taxon>Nitrososphaeraceae</taxon>
        <taxon>Nitrososphaera</taxon>
    </lineage>
</organism>
<dbReference type="InterPro" id="IPR050557">
    <property type="entry name" value="RTX_toxin/Mannuronan_C5-epim"/>
</dbReference>
<keyword evidence="4" id="KW-1185">Reference proteome</keyword>
<evidence type="ECO:0000256" key="1">
    <source>
        <dbReference type="ARBA" id="ARBA00004613"/>
    </source>
</evidence>
<dbReference type="AlphaFoldDB" id="K0INY8"/>
<dbReference type="InterPro" id="IPR011049">
    <property type="entry name" value="Serralysin-like_metalloprot_C"/>
</dbReference>
<dbReference type="PANTHER" id="PTHR38340:SF1">
    <property type="entry name" value="S-LAYER PROTEIN"/>
    <property type="match status" value="1"/>
</dbReference>
<evidence type="ECO:0000313" key="4">
    <source>
        <dbReference type="Proteomes" id="UP000008037"/>
    </source>
</evidence>
<evidence type="ECO:0000256" key="2">
    <source>
        <dbReference type="ARBA" id="ARBA00022525"/>
    </source>
</evidence>
<dbReference type="BioCyc" id="CNIT1237085:G1324-3284-MONOMER"/>
<dbReference type="GO" id="GO:0005509">
    <property type="term" value="F:calcium ion binding"/>
    <property type="evidence" value="ECO:0007669"/>
    <property type="project" value="InterPro"/>
</dbReference>
<proteinExistence type="predicted"/>
<dbReference type="InParanoid" id="K0INY8"/>